<protein>
    <submittedName>
        <fullName evidence="1">Uncharacterized protein</fullName>
    </submittedName>
</protein>
<organism evidence="1">
    <name type="scientific">uncultured marine virus</name>
    <dbReference type="NCBI Taxonomy" id="186617"/>
    <lineage>
        <taxon>Viruses</taxon>
        <taxon>environmental samples</taxon>
    </lineage>
</organism>
<reference evidence="1" key="1">
    <citation type="journal article" date="2013" name="ISME J.">
        <title>Previously unknown and highly divergent ssDNA viruses populate the oceans.</title>
        <authorList>
            <person name="Labonte J.M."/>
            <person name="Suttle C.A."/>
        </authorList>
    </citation>
    <scope>NUCLEOTIDE SEQUENCE</scope>
</reference>
<accession>S4TFB2</accession>
<proteinExistence type="predicted"/>
<dbReference type="EMBL" id="JX904290">
    <property type="protein sequence ID" value="AGA18332.1"/>
    <property type="molecule type" value="Genomic_DNA"/>
</dbReference>
<sequence length="174" mass="18328">MWVSPTMSLKKTSSTIQIGFSLAETAPNTFIQERVDLQLNPLDNEVFVVLAVKLDPETPDGLAATNTAVNASVSTTSLSNTGNLSQSQVIATAQRRIDASGFVDGGVGFEQNEGDTPPAMLDYIAIIATNDFFVQVKGTGNANSKGVSGRMYGYRAKADAATYAALVQSEVLSS</sequence>
<evidence type="ECO:0000313" key="1">
    <source>
        <dbReference type="EMBL" id="AGA18332.1"/>
    </source>
</evidence>
<name>S4TFB2_9VIRU</name>